<accession>A0ABS7KSU7</accession>
<reference evidence="4 5" key="1">
    <citation type="journal article" date="2021" name="Cell Host Microbe">
        <title>in vivo commensal control of Clostridioides difficile virulence.</title>
        <authorList>
            <person name="Girinathan B.P."/>
            <person name="Dibenedetto N."/>
            <person name="Worley J.N."/>
            <person name="Peltier J."/>
            <person name="Arrieta-Ortiz M.L."/>
            <person name="Rupa Christinal Immanuel S."/>
            <person name="Lavin R."/>
            <person name="Delaney M.L."/>
            <person name="Cummins C."/>
            <person name="Hoffmann M."/>
            <person name="Luo Y."/>
            <person name="Gonzalez-Escalona N."/>
            <person name="Allard M."/>
            <person name="Onderdonk A.B."/>
            <person name="Gerber G.K."/>
            <person name="Sonenshein A.L."/>
            <person name="Baliga N."/>
            <person name="Dupuy B."/>
            <person name="Bry L."/>
        </authorList>
    </citation>
    <scope>NUCLEOTIDE SEQUENCE [LARGE SCALE GENOMIC DNA]</scope>
    <source>
        <strain evidence="4 5">DSM 599</strain>
    </source>
</reference>
<gene>
    <name evidence="4" type="ORF">K5V21_00275</name>
</gene>
<dbReference type="InterPro" id="IPR037185">
    <property type="entry name" value="EmrE-like"/>
</dbReference>
<evidence type="ECO:0000256" key="1">
    <source>
        <dbReference type="ARBA" id="ARBA00007362"/>
    </source>
</evidence>
<comment type="similarity">
    <text evidence="1">Belongs to the EamA transporter family.</text>
</comment>
<evidence type="ECO:0000313" key="4">
    <source>
        <dbReference type="EMBL" id="MBY0753878.1"/>
    </source>
</evidence>
<evidence type="ECO:0000313" key="5">
    <source>
        <dbReference type="Proteomes" id="UP001299068"/>
    </source>
</evidence>
<feature type="transmembrane region" description="Helical" evidence="2">
    <location>
        <begin position="181"/>
        <end position="199"/>
    </location>
</feature>
<evidence type="ECO:0000259" key="3">
    <source>
        <dbReference type="Pfam" id="PF00892"/>
    </source>
</evidence>
<comment type="caution">
    <text evidence="4">The sequence shown here is derived from an EMBL/GenBank/DDBJ whole genome shotgun (WGS) entry which is preliminary data.</text>
</comment>
<feature type="transmembrane region" description="Helical" evidence="2">
    <location>
        <begin position="35"/>
        <end position="55"/>
    </location>
</feature>
<keyword evidence="2" id="KW-1133">Transmembrane helix</keyword>
<dbReference type="Proteomes" id="UP001299068">
    <property type="component" value="Unassembled WGS sequence"/>
</dbReference>
<sequence length="308" mass="33968">MKNYKGILFAILASVAFGLMPIFAKFAYINGSNPNTVLFFRFAIASLVLLVYLLCKNVSIKVTKNQFLLLFITGLIGYTITTQTLFMSYNYLGVGLATTLHFIYPAFVCILEYIFFKKKMSRNKLLSLIFAGIGVYALIAFENNTLSALGLFLALFSGIAYGINIIMLAMKQIKDIDNRVITMYITFGAAVGMFIYSLIDGSLITKVTMNLGVAYILIAVVSTILSMILLLKGIEMIGASSTSILGTFEPIVSIIMGILLFREELTFALIIGTILILISTIILARDKSGDETIEEIIEEKNHNIGLEI</sequence>
<keyword evidence="5" id="KW-1185">Reference proteome</keyword>
<feature type="domain" description="EamA" evidence="3">
    <location>
        <begin position="5"/>
        <end position="138"/>
    </location>
</feature>
<dbReference type="EMBL" id="JAIKTU010000001">
    <property type="protein sequence ID" value="MBY0753878.1"/>
    <property type="molecule type" value="Genomic_DNA"/>
</dbReference>
<dbReference type="RefSeq" id="WP_204593125.1">
    <property type="nucleotide sequence ID" value="NZ_JAFBDA010000001.1"/>
</dbReference>
<evidence type="ECO:0000256" key="2">
    <source>
        <dbReference type="SAM" id="Phobius"/>
    </source>
</evidence>
<dbReference type="PANTHER" id="PTHR22911:SF137">
    <property type="entry name" value="SOLUTE CARRIER FAMILY 35 MEMBER G2-RELATED"/>
    <property type="match status" value="1"/>
</dbReference>
<feature type="transmembrane region" description="Helical" evidence="2">
    <location>
        <begin position="243"/>
        <end position="261"/>
    </location>
</feature>
<organism evidence="4 5">
    <name type="scientific">Clostridium sardiniense</name>
    <name type="common">Clostridium absonum</name>
    <dbReference type="NCBI Taxonomy" id="29369"/>
    <lineage>
        <taxon>Bacteria</taxon>
        <taxon>Bacillati</taxon>
        <taxon>Bacillota</taxon>
        <taxon>Clostridia</taxon>
        <taxon>Eubacteriales</taxon>
        <taxon>Clostridiaceae</taxon>
        <taxon>Clostridium</taxon>
    </lineage>
</organism>
<dbReference type="InterPro" id="IPR000620">
    <property type="entry name" value="EamA_dom"/>
</dbReference>
<dbReference type="PANTHER" id="PTHR22911">
    <property type="entry name" value="ACYL-MALONYL CONDENSING ENZYME-RELATED"/>
    <property type="match status" value="1"/>
</dbReference>
<feature type="transmembrane region" description="Helical" evidence="2">
    <location>
        <begin position="92"/>
        <end position="116"/>
    </location>
</feature>
<feature type="transmembrane region" description="Helical" evidence="2">
    <location>
        <begin position="67"/>
        <end position="86"/>
    </location>
</feature>
<keyword evidence="2" id="KW-0472">Membrane</keyword>
<protein>
    <submittedName>
        <fullName evidence="4">DMT family transporter</fullName>
    </submittedName>
</protein>
<feature type="transmembrane region" description="Helical" evidence="2">
    <location>
        <begin position="7"/>
        <end position="29"/>
    </location>
</feature>
<dbReference type="SUPFAM" id="SSF103481">
    <property type="entry name" value="Multidrug resistance efflux transporter EmrE"/>
    <property type="match status" value="2"/>
</dbReference>
<proteinExistence type="inferred from homology"/>
<feature type="transmembrane region" description="Helical" evidence="2">
    <location>
        <begin position="267"/>
        <end position="284"/>
    </location>
</feature>
<feature type="transmembrane region" description="Helical" evidence="2">
    <location>
        <begin position="147"/>
        <end position="169"/>
    </location>
</feature>
<name>A0ABS7KSU7_CLOSR</name>
<feature type="transmembrane region" description="Helical" evidence="2">
    <location>
        <begin position="125"/>
        <end position="141"/>
    </location>
</feature>
<keyword evidence="2" id="KW-0812">Transmembrane</keyword>
<feature type="domain" description="EamA" evidence="3">
    <location>
        <begin position="149"/>
        <end position="283"/>
    </location>
</feature>
<dbReference type="Pfam" id="PF00892">
    <property type="entry name" value="EamA"/>
    <property type="match status" value="2"/>
</dbReference>
<feature type="transmembrane region" description="Helical" evidence="2">
    <location>
        <begin position="211"/>
        <end position="231"/>
    </location>
</feature>